<feature type="region of interest" description="Disordered" evidence="1">
    <location>
        <begin position="147"/>
        <end position="188"/>
    </location>
</feature>
<evidence type="ECO:0000256" key="2">
    <source>
        <dbReference type="SAM" id="SignalP"/>
    </source>
</evidence>
<dbReference type="Proteomes" id="UP000067461">
    <property type="component" value="Chromosome"/>
</dbReference>
<dbReference type="InterPro" id="IPR007410">
    <property type="entry name" value="LpqE-like"/>
</dbReference>
<dbReference type="PANTHER" id="PTHR36302">
    <property type="entry name" value="BLR7088 PROTEIN"/>
    <property type="match status" value="1"/>
</dbReference>
<dbReference type="RefSeq" id="WP_082040046.1">
    <property type="nucleotide sequence ID" value="NZ_AP014568.1"/>
</dbReference>
<dbReference type="Pfam" id="PF04314">
    <property type="entry name" value="PCuAC"/>
    <property type="match status" value="1"/>
</dbReference>
<dbReference type="HOGENOM" id="CLU_100939_2_2_4"/>
<dbReference type="AlphaFoldDB" id="A0A060NL38"/>
<keyword evidence="2" id="KW-0732">Signal</keyword>
<feature type="signal peptide" evidence="2">
    <location>
        <begin position="1"/>
        <end position="21"/>
    </location>
</feature>
<reference evidence="3 4" key="1">
    <citation type="journal article" date="2014" name="Nat. Commun.">
        <title>Physiological and genomic features of highly alkaliphilic hydrogen-utilizing Betaproteobacteria from a continental serpentinizing site.</title>
        <authorList>
            <person name="Suzuki S."/>
            <person name="Kuenen J.G."/>
            <person name="Schipper K."/>
            <person name="van der Velde S."/>
            <person name="Ishii S."/>
            <person name="Wu A."/>
            <person name="Sorokin D.Y."/>
            <person name="Tenney A."/>
            <person name="Meng X.Y."/>
            <person name="Morrill P.L."/>
            <person name="Kamagata Y."/>
            <person name="Muyzer G."/>
            <person name="Nealson K.H."/>
        </authorList>
    </citation>
    <scope>NUCLEOTIDE SEQUENCE [LARGE SCALE GENOMIC DNA]</scope>
    <source>
        <strain evidence="3 4">A1</strain>
    </source>
</reference>
<dbReference type="EMBL" id="AP014568">
    <property type="protein sequence ID" value="BAO82080.1"/>
    <property type="molecule type" value="Genomic_DNA"/>
</dbReference>
<evidence type="ECO:0000256" key="1">
    <source>
        <dbReference type="SAM" id="MobiDB-lite"/>
    </source>
</evidence>
<feature type="compositionally biased region" description="Gly residues" evidence="1">
    <location>
        <begin position="170"/>
        <end position="188"/>
    </location>
</feature>
<gene>
    <name evidence="3" type="ORF">SRAA_2226</name>
</gene>
<organism evidence="3 4">
    <name type="scientific">Serpentinimonas raichei</name>
    <dbReference type="NCBI Taxonomy" id="1458425"/>
    <lineage>
        <taxon>Bacteria</taxon>
        <taxon>Pseudomonadati</taxon>
        <taxon>Pseudomonadota</taxon>
        <taxon>Betaproteobacteria</taxon>
        <taxon>Burkholderiales</taxon>
        <taxon>Comamonadaceae</taxon>
        <taxon>Serpentinimonas</taxon>
    </lineage>
</organism>
<dbReference type="InterPro" id="IPR036182">
    <property type="entry name" value="PCuAC_sf"/>
</dbReference>
<feature type="compositionally biased region" description="Gly residues" evidence="1">
    <location>
        <begin position="147"/>
        <end position="163"/>
    </location>
</feature>
<name>A0A060NL38_9BURK</name>
<dbReference type="OrthoDB" id="9796962at2"/>
<dbReference type="KEGG" id="cbaa:SRAA_2226"/>
<accession>A0A060NL38</accession>
<proteinExistence type="predicted"/>
<keyword evidence="4" id="KW-1185">Reference proteome</keyword>
<evidence type="ECO:0000313" key="4">
    <source>
        <dbReference type="Proteomes" id="UP000067461"/>
    </source>
</evidence>
<dbReference type="Gene3D" id="2.60.40.1890">
    <property type="entry name" value="PCu(A)C copper chaperone"/>
    <property type="match status" value="1"/>
</dbReference>
<dbReference type="STRING" id="1458425.SRAA_2226"/>
<dbReference type="SUPFAM" id="SSF110087">
    <property type="entry name" value="DR1885-like metal-binding protein"/>
    <property type="match status" value="1"/>
</dbReference>
<dbReference type="InterPro" id="IPR058248">
    <property type="entry name" value="Lxx211020-like"/>
</dbReference>
<evidence type="ECO:0000313" key="3">
    <source>
        <dbReference type="EMBL" id="BAO82080.1"/>
    </source>
</evidence>
<dbReference type="PANTHER" id="PTHR36302:SF1">
    <property type="entry name" value="COPPER CHAPERONE PCU(A)C"/>
    <property type="match status" value="1"/>
</dbReference>
<sequence length="188" mass="19423">MRAFIFSLALVCCSLVGTAAAQSPVVTVSEPWVRATVAQQGATGAFMRLSAAQDVRLVEASSPVAGITEIHEMTVVNDVMRMRAVAGLDLPAGRTVELRPGGYHVMLMDLRQPLNAGERVAITLVFEDRAQRRFTQQVEAPVRALGMGAGHGHGGPHGAGGMGAHTPPAGHGGHGMPGAGGHGGPQRP</sequence>
<feature type="chain" id="PRO_5001588941" evidence="2">
    <location>
        <begin position="22"/>
        <end position="188"/>
    </location>
</feature>
<protein>
    <submittedName>
        <fullName evidence="3">Uncharacterized protein conserved in bacteria</fullName>
    </submittedName>
</protein>